<dbReference type="BioCyc" id="FCF748224-HMP:GTSS-2873-MONOMER"/>
<feature type="signal peptide" evidence="1">
    <location>
        <begin position="1"/>
        <end position="34"/>
    </location>
</feature>
<evidence type="ECO:0000313" key="3">
    <source>
        <dbReference type="Proteomes" id="UP000006028"/>
    </source>
</evidence>
<accession>E2ZED9</accession>
<proteinExistence type="predicted"/>
<keyword evidence="1" id="KW-0732">Signal</keyword>
<dbReference type="EMBL" id="AECU01000002">
    <property type="protein sequence ID" value="EFQ08457.1"/>
    <property type="molecule type" value="Genomic_DNA"/>
</dbReference>
<name>E2ZED9_9FIRM</name>
<dbReference type="AlphaFoldDB" id="E2ZED9"/>
<comment type="caution">
    <text evidence="2">The sequence shown here is derived from an EMBL/GenBank/DDBJ whole genome shotgun (WGS) entry which is preliminary data.</text>
</comment>
<gene>
    <name evidence="2" type="ORF">HMPREF9436_00013</name>
</gene>
<dbReference type="HOGENOM" id="CLU_1466122_0_0_9"/>
<organism evidence="2 3">
    <name type="scientific">Faecalibacterium cf. prausnitzii KLE1255</name>
    <dbReference type="NCBI Taxonomy" id="748224"/>
    <lineage>
        <taxon>Bacteria</taxon>
        <taxon>Bacillati</taxon>
        <taxon>Bacillota</taxon>
        <taxon>Clostridia</taxon>
        <taxon>Eubacteriales</taxon>
        <taxon>Oscillospiraceae</taxon>
        <taxon>Faecalibacterium</taxon>
    </lineage>
</organism>
<sequence>MEKNRPKGENHYMKHARKWLACLLAGALALAVLAGCSALMDGTVQKDTEQAKALMKEVDPSLTYNTDLEDATSRLADWLVEDSTQLTTQSGLLTRKVPMTTGSGAMLDTNVYDFIDHSTSFLFLPRGVVIGLAMNNEWGFTGYLYAPPLSEAGSALRSYAAGRTQMGAVFIEYGGETYVVAMFA</sequence>
<feature type="chain" id="PRO_5039572397" evidence="1">
    <location>
        <begin position="35"/>
        <end position="184"/>
    </location>
</feature>
<reference evidence="2 3" key="1">
    <citation type="submission" date="2010-08" db="EMBL/GenBank/DDBJ databases">
        <authorList>
            <person name="Weinstock G."/>
            <person name="Sodergren E."/>
            <person name="Clifton S."/>
            <person name="Fulton L."/>
            <person name="Fulton B."/>
            <person name="Courtney L."/>
            <person name="Fronick C."/>
            <person name="Harrison M."/>
            <person name="Strong C."/>
            <person name="Farmer C."/>
            <person name="Delahaunty K."/>
            <person name="Markovic C."/>
            <person name="Hall O."/>
            <person name="Minx P."/>
            <person name="Tomlinson C."/>
            <person name="Mitreva M."/>
            <person name="Hou S."/>
            <person name="Chen J."/>
            <person name="Wollam A."/>
            <person name="Pepin K.H."/>
            <person name="Johnson M."/>
            <person name="Bhonagiri V."/>
            <person name="Zhang X."/>
            <person name="Suruliraj S."/>
            <person name="Warren W."/>
            <person name="Chinwalla A."/>
            <person name="Mardis E.R."/>
            <person name="Wilson R.K."/>
        </authorList>
    </citation>
    <scope>NUCLEOTIDE SEQUENCE [LARGE SCALE GENOMIC DNA]</scope>
    <source>
        <strain evidence="2 3">KLE1255</strain>
    </source>
</reference>
<dbReference type="Proteomes" id="UP000006028">
    <property type="component" value="Unassembled WGS sequence"/>
</dbReference>
<protein>
    <submittedName>
        <fullName evidence="2">Uncharacterized protein</fullName>
    </submittedName>
</protein>
<evidence type="ECO:0000313" key="2">
    <source>
        <dbReference type="EMBL" id="EFQ08457.1"/>
    </source>
</evidence>
<evidence type="ECO:0000256" key="1">
    <source>
        <dbReference type="SAM" id="SignalP"/>
    </source>
</evidence>
<dbReference type="STRING" id="748224.HMPREF9436_00013"/>